<dbReference type="GO" id="GO:0030151">
    <property type="term" value="F:molybdenum ion binding"/>
    <property type="evidence" value="ECO:0007669"/>
    <property type="project" value="InterPro"/>
</dbReference>
<keyword evidence="1" id="KW-1133">Transmembrane helix</keyword>
<dbReference type="InterPro" id="IPR005303">
    <property type="entry name" value="MOCOS_middle"/>
</dbReference>
<evidence type="ECO:0000313" key="4">
    <source>
        <dbReference type="Proteomes" id="UP000694569"/>
    </source>
</evidence>
<keyword evidence="1" id="KW-0812">Transmembrane</keyword>
<feature type="domain" description="MOSC" evidence="2">
    <location>
        <begin position="167"/>
        <end position="322"/>
    </location>
</feature>
<dbReference type="InterPro" id="IPR011037">
    <property type="entry name" value="Pyrv_Knase-like_insert_dom_sf"/>
</dbReference>
<evidence type="ECO:0000259" key="2">
    <source>
        <dbReference type="PROSITE" id="PS51340"/>
    </source>
</evidence>
<dbReference type="InterPro" id="IPR005302">
    <property type="entry name" value="MoCF_Sase_C"/>
</dbReference>
<dbReference type="Ensembl" id="ENSLLET00000022300.1">
    <property type="protein sequence ID" value="ENSLLEP00000021472.1"/>
    <property type="gene ID" value="ENSLLEG00000013608.1"/>
</dbReference>
<dbReference type="GO" id="GO:0043546">
    <property type="term" value="F:molybdopterin cofactor binding"/>
    <property type="evidence" value="ECO:0007669"/>
    <property type="project" value="TreeGrafter"/>
</dbReference>
<feature type="transmembrane region" description="Helical" evidence="1">
    <location>
        <begin position="12"/>
        <end position="29"/>
    </location>
</feature>
<keyword evidence="4" id="KW-1185">Reference proteome</keyword>
<evidence type="ECO:0000313" key="3">
    <source>
        <dbReference type="Ensembl" id="ENSLLEP00000021472.1"/>
    </source>
</evidence>
<dbReference type="Proteomes" id="UP000694569">
    <property type="component" value="Unplaced"/>
</dbReference>
<dbReference type="Pfam" id="PF03476">
    <property type="entry name" value="MOSC_N"/>
    <property type="match status" value="1"/>
</dbReference>
<dbReference type="PANTHER" id="PTHR14237:SF92">
    <property type="entry name" value="MITOCHONDRIAL AMIDOXIME-REDUCING COMPONENT 1"/>
    <property type="match status" value="1"/>
</dbReference>
<dbReference type="GO" id="GO:0030170">
    <property type="term" value="F:pyridoxal phosphate binding"/>
    <property type="evidence" value="ECO:0007669"/>
    <property type="project" value="InterPro"/>
</dbReference>
<dbReference type="SUPFAM" id="SSF50800">
    <property type="entry name" value="PK beta-barrel domain-like"/>
    <property type="match status" value="1"/>
</dbReference>
<dbReference type="SUPFAM" id="SSF141673">
    <property type="entry name" value="MOSC N-terminal domain-like"/>
    <property type="match status" value="1"/>
</dbReference>
<dbReference type="AlphaFoldDB" id="A0A8C5N1S3"/>
<reference evidence="3" key="2">
    <citation type="submission" date="2025-09" db="UniProtKB">
        <authorList>
            <consortium name="Ensembl"/>
        </authorList>
    </citation>
    <scope>IDENTIFICATION</scope>
</reference>
<reference evidence="3" key="1">
    <citation type="submission" date="2025-08" db="UniProtKB">
        <authorList>
            <consortium name="Ensembl"/>
        </authorList>
    </citation>
    <scope>IDENTIFICATION</scope>
</reference>
<name>A0A8C5N1S3_9ANUR</name>
<accession>A0A8C5N1S3</accession>
<proteinExistence type="predicted"/>
<sequence length="324" mass="36842">MEPTSRSKTVLLGAAGLGAAVLITWLLLSRRKRNRQLRKVGEVSHLYVYPVKSCRGVTLPEAECKPFGLQSGNLKDRHWLVIQENKVHVTARQEPRLVLITVSSDNDKLTLRAPEMDKLEIPLKLPASNDIFICKVHGNKVSGRDCGDKASQWITGFLKSREPYRLVQFEERMKPRNPKNEYEKYTENDKVAYPDLSPLLLLSEASVDDLNSKLSKKVTHRNFRPNIMVAGCEAFEEDSWDEIQIGNHVTLKRVMPCPRCILTTVDPDTGVIDMKEPLETMRSYRLNNPLDSGMFKTSPLFGQFVRITQTGIIKVGDPVYQMLY</sequence>
<dbReference type="OrthoDB" id="17255at2759"/>
<dbReference type="GO" id="GO:0008940">
    <property type="term" value="F:nitrate reductase activity"/>
    <property type="evidence" value="ECO:0007669"/>
    <property type="project" value="TreeGrafter"/>
</dbReference>
<dbReference type="GO" id="GO:0042126">
    <property type="term" value="P:nitrate metabolic process"/>
    <property type="evidence" value="ECO:0007669"/>
    <property type="project" value="TreeGrafter"/>
</dbReference>
<dbReference type="Pfam" id="PF03473">
    <property type="entry name" value="MOSC"/>
    <property type="match status" value="1"/>
</dbReference>
<evidence type="ECO:0000256" key="1">
    <source>
        <dbReference type="SAM" id="Phobius"/>
    </source>
</evidence>
<dbReference type="PANTHER" id="PTHR14237">
    <property type="entry name" value="MOLYBDOPTERIN COFACTOR SULFURASE MOSC"/>
    <property type="match status" value="1"/>
</dbReference>
<protein>
    <submittedName>
        <fullName evidence="3">Mitochondrial amidoxime reducing component 2</fullName>
    </submittedName>
</protein>
<keyword evidence="1" id="KW-0472">Membrane</keyword>
<organism evidence="3 4">
    <name type="scientific">Leptobrachium leishanense</name>
    <name type="common">Leishan spiny toad</name>
    <dbReference type="NCBI Taxonomy" id="445787"/>
    <lineage>
        <taxon>Eukaryota</taxon>
        <taxon>Metazoa</taxon>
        <taxon>Chordata</taxon>
        <taxon>Craniata</taxon>
        <taxon>Vertebrata</taxon>
        <taxon>Euteleostomi</taxon>
        <taxon>Amphibia</taxon>
        <taxon>Batrachia</taxon>
        <taxon>Anura</taxon>
        <taxon>Pelobatoidea</taxon>
        <taxon>Megophryidae</taxon>
        <taxon>Leptobrachium</taxon>
    </lineage>
</organism>
<dbReference type="GeneTree" id="ENSGT00940000159665"/>
<dbReference type="GO" id="GO:0005743">
    <property type="term" value="C:mitochondrial inner membrane"/>
    <property type="evidence" value="ECO:0007669"/>
    <property type="project" value="TreeGrafter"/>
</dbReference>
<dbReference type="PROSITE" id="PS51340">
    <property type="entry name" value="MOSC"/>
    <property type="match status" value="1"/>
</dbReference>